<proteinExistence type="predicted"/>
<gene>
    <name evidence="1" type="ORF">HH308_17395</name>
</gene>
<evidence type="ECO:0000313" key="2">
    <source>
        <dbReference type="Proteomes" id="UP000550729"/>
    </source>
</evidence>
<dbReference type="Proteomes" id="UP000550729">
    <property type="component" value="Unassembled WGS sequence"/>
</dbReference>
<sequence>MPTYSEITAQIADQWIEALENAEKVAAAVSEQGRRLAESLPQPTPVKLDGFEKFTDIASANLPSATEIVNANFDLASRVLAAQRNSALRLIENITAVTKTASKESADA</sequence>
<dbReference type="EMBL" id="JABBNB010000018">
    <property type="protein sequence ID" value="NMO02990.1"/>
    <property type="molecule type" value="Genomic_DNA"/>
</dbReference>
<reference evidence="1 2" key="1">
    <citation type="submission" date="2020-04" db="EMBL/GenBank/DDBJ databases">
        <title>Gordonia sp. nov. TBRC 11910.</title>
        <authorList>
            <person name="Suriyachadkun C."/>
        </authorList>
    </citation>
    <scope>NUCLEOTIDE SEQUENCE [LARGE SCALE GENOMIC DNA]</scope>
    <source>
        <strain evidence="1 2">TBRC 11910</strain>
    </source>
</reference>
<name>A0A848KWK6_9ACTN</name>
<protein>
    <submittedName>
        <fullName evidence="1">Uncharacterized protein</fullName>
    </submittedName>
</protein>
<organism evidence="1 2">
    <name type="scientific">Gordonia asplenii</name>
    <dbReference type="NCBI Taxonomy" id="2725283"/>
    <lineage>
        <taxon>Bacteria</taxon>
        <taxon>Bacillati</taxon>
        <taxon>Actinomycetota</taxon>
        <taxon>Actinomycetes</taxon>
        <taxon>Mycobacteriales</taxon>
        <taxon>Gordoniaceae</taxon>
        <taxon>Gordonia</taxon>
    </lineage>
</organism>
<dbReference type="RefSeq" id="WP_170195497.1">
    <property type="nucleotide sequence ID" value="NZ_JABBNB010000018.1"/>
</dbReference>
<comment type="caution">
    <text evidence="1">The sequence shown here is derived from an EMBL/GenBank/DDBJ whole genome shotgun (WGS) entry which is preliminary data.</text>
</comment>
<accession>A0A848KWK6</accession>
<evidence type="ECO:0000313" key="1">
    <source>
        <dbReference type="EMBL" id="NMO02990.1"/>
    </source>
</evidence>
<keyword evidence="2" id="KW-1185">Reference proteome</keyword>
<dbReference type="AlphaFoldDB" id="A0A848KWK6"/>